<keyword evidence="1" id="KW-0812">Transmembrane</keyword>
<dbReference type="InterPro" id="IPR045339">
    <property type="entry name" value="DUF6534"/>
</dbReference>
<comment type="caution">
    <text evidence="3">The sequence shown here is derived from an EMBL/GenBank/DDBJ whole genome shotgun (WGS) entry which is preliminary data.</text>
</comment>
<evidence type="ECO:0000256" key="1">
    <source>
        <dbReference type="SAM" id="Phobius"/>
    </source>
</evidence>
<sequence length="251" mass="28022">MDSVSAPLPEDAALTLGSPIVGACLNWFLYGILVVQYLVYLNHAGQDKVWLRTVVHFMFLLDTAQTCLVMTDIFSWYVYNFGNYETLFRFSVSPIDGPLLDSIIMLTVQLVYCWRLWVLGGWKVLPAVATTLAFVSCVSGTFVGLIDQIEGHEPDKAHAVLELWLFTSAVTDILIACSMGYLLLKYRREQITPTTMAMAKRVVILILETNTVTAAAAITLAIIQLPIAKHTGTKLYVVFGYTIGKMYMDQF</sequence>
<name>A0A8H5CRY7_9AGAR</name>
<dbReference type="PANTHER" id="PTHR40465">
    <property type="entry name" value="CHROMOSOME 1, WHOLE GENOME SHOTGUN SEQUENCE"/>
    <property type="match status" value="1"/>
</dbReference>
<accession>A0A8H5CRY7</accession>
<feature type="transmembrane region" description="Helical" evidence="1">
    <location>
        <begin position="163"/>
        <end position="184"/>
    </location>
</feature>
<feature type="transmembrane region" description="Helical" evidence="1">
    <location>
        <begin position="205"/>
        <end position="227"/>
    </location>
</feature>
<dbReference type="Pfam" id="PF20152">
    <property type="entry name" value="DUF6534"/>
    <property type="match status" value="1"/>
</dbReference>
<feature type="domain" description="DUF6534" evidence="2">
    <location>
        <begin position="168"/>
        <end position="247"/>
    </location>
</feature>
<dbReference type="EMBL" id="JAACJO010000037">
    <property type="protein sequence ID" value="KAF5345953.1"/>
    <property type="molecule type" value="Genomic_DNA"/>
</dbReference>
<proteinExistence type="predicted"/>
<dbReference type="PANTHER" id="PTHR40465:SF1">
    <property type="entry name" value="DUF6534 DOMAIN-CONTAINING PROTEIN"/>
    <property type="match status" value="1"/>
</dbReference>
<dbReference type="Proteomes" id="UP000559027">
    <property type="component" value="Unassembled WGS sequence"/>
</dbReference>
<keyword evidence="1" id="KW-1133">Transmembrane helix</keyword>
<feature type="transmembrane region" description="Helical" evidence="1">
    <location>
        <begin position="53"/>
        <end position="79"/>
    </location>
</feature>
<evidence type="ECO:0000313" key="4">
    <source>
        <dbReference type="Proteomes" id="UP000559027"/>
    </source>
</evidence>
<keyword evidence="4" id="KW-1185">Reference proteome</keyword>
<reference evidence="3 4" key="1">
    <citation type="journal article" date="2020" name="ISME J.">
        <title>Uncovering the hidden diversity of litter-decomposition mechanisms in mushroom-forming fungi.</title>
        <authorList>
            <person name="Floudas D."/>
            <person name="Bentzer J."/>
            <person name="Ahren D."/>
            <person name="Johansson T."/>
            <person name="Persson P."/>
            <person name="Tunlid A."/>
        </authorList>
    </citation>
    <scope>NUCLEOTIDE SEQUENCE [LARGE SCALE GENOMIC DNA]</scope>
    <source>
        <strain evidence="3 4">CBS 146.42</strain>
    </source>
</reference>
<feature type="transmembrane region" description="Helical" evidence="1">
    <location>
        <begin position="20"/>
        <end position="41"/>
    </location>
</feature>
<keyword evidence="1" id="KW-0472">Membrane</keyword>
<evidence type="ECO:0000313" key="3">
    <source>
        <dbReference type="EMBL" id="KAF5345953.1"/>
    </source>
</evidence>
<feature type="transmembrane region" description="Helical" evidence="1">
    <location>
        <begin position="124"/>
        <end position="143"/>
    </location>
</feature>
<feature type="transmembrane region" description="Helical" evidence="1">
    <location>
        <begin position="99"/>
        <end position="117"/>
    </location>
</feature>
<evidence type="ECO:0000259" key="2">
    <source>
        <dbReference type="Pfam" id="PF20152"/>
    </source>
</evidence>
<gene>
    <name evidence="3" type="ORF">D9756_010918</name>
</gene>
<protein>
    <recommendedName>
        <fullName evidence="2">DUF6534 domain-containing protein</fullName>
    </recommendedName>
</protein>
<organism evidence="3 4">
    <name type="scientific">Leucocoprinus leucothites</name>
    <dbReference type="NCBI Taxonomy" id="201217"/>
    <lineage>
        <taxon>Eukaryota</taxon>
        <taxon>Fungi</taxon>
        <taxon>Dikarya</taxon>
        <taxon>Basidiomycota</taxon>
        <taxon>Agaricomycotina</taxon>
        <taxon>Agaricomycetes</taxon>
        <taxon>Agaricomycetidae</taxon>
        <taxon>Agaricales</taxon>
        <taxon>Agaricineae</taxon>
        <taxon>Agaricaceae</taxon>
        <taxon>Leucocoprinus</taxon>
    </lineage>
</organism>
<dbReference type="OrthoDB" id="2522538at2759"/>
<dbReference type="AlphaFoldDB" id="A0A8H5CRY7"/>